<evidence type="ECO:0000313" key="1">
    <source>
        <dbReference type="EMBL" id="PON74988.1"/>
    </source>
</evidence>
<accession>A0A2P5DNY2</accession>
<gene>
    <name evidence="1" type="ORF">PanWU01x14_047050</name>
</gene>
<dbReference type="EMBL" id="JXTB01000026">
    <property type="protein sequence ID" value="PON74988.1"/>
    <property type="molecule type" value="Genomic_DNA"/>
</dbReference>
<dbReference type="AlphaFoldDB" id="A0A2P5DNY2"/>
<protein>
    <submittedName>
        <fullName evidence="1">Uncharacterized protein</fullName>
    </submittedName>
</protein>
<proteinExistence type="predicted"/>
<dbReference type="Proteomes" id="UP000237105">
    <property type="component" value="Unassembled WGS sequence"/>
</dbReference>
<keyword evidence="2" id="KW-1185">Reference proteome</keyword>
<sequence>MSESLTFGCKSVIVGRNRGRKKADQGGERSKLSLPQFHTLTASGLGLGFGSRCLRMRAVQP</sequence>
<name>A0A2P5DNY2_PARAD</name>
<reference evidence="2" key="1">
    <citation type="submission" date="2016-06" db="EMBL/GenBank/DDBJ databases">
        <title>Parallel loss of symbiosis genes in relatives of nitrogen-fixing non-legume Parasponia.</title>
        <authorList>
            <person name="Van Velzen R."/>
            <person name="Holmer R."/>
            <person name="Bu F."/>
            <person name="Rutten L."/>
            <person name="Van Zeijl A."/>
            <person name="Liu W."/>
            <person name="Santuari L."/>
            <person name="Cao Q."/>
            <person name="Sharma T."/>
            <person name="Shen D."/>
            <person name="Roswanjaya Y."/>
            <person name="Wardhani T."/>
            <person name="Kalhor M.S."/>
            <person name="Jansen J."/>
            <person name="Van den Hoogen J."/>
            <person name="Gungor B."/>
            <person name="Hartog M."/>
            <person name="Hontelez J."/>
            <person name="Verver J."/>
            <person name="Yang W.-C."/>
            <person name="Schijlen E."/>
            <person name="Repin R."/>
            <person name="Schilthuizen M."/>
            <person name="Schranz E."/>
            <person name="Heidstra R."/>
            <person name="Miyata K."/>
            <person name="Fedorova E."/>
            <person name="Kohlen W."/>
            <person name="Bisseling T."/>
            <person name="Smit S."/>
            <person name="Geurts R."/>
        </authorList>
    </citation>
    <scope>NUCLEOTIDE SEQUENCE [LARGE SCALE GENOMIC DNA]</scope>
    <source>
        <strain evidence="2">cv. WU1-14</strain>
    </source>
</reference>
<evidence type="ECO:0000313" key="2">
    <source>
        <dbReference type="Proteomes" id="UP000237105"/>
    </source>
</evidence>
<comment type="caution">
    <text evidence="1">The sequence shown here is derived from an EMBL/GenBank/DDBJ whole genome shotgun (WGS) entry which is preliminary data.</text>
</comment>
<organism evidence="1 2">
    <name type="scientific">Parasponia andersonii</name>
    <name type="common">Sponia andersonii</name>
    <dbReference type="NCBI Taxonomy" id="3476"/>
    <lineage>
        <taxon>Eukaryota</taxon>
        <taxon>Viridiplantae</taxon>
        <taxon>Streptophyta</taxon>
        <taxon>Embryophyta</taxon>
        <taxon>Tracheophyta</taxon>
        <taxon>Spermatophyta</taxon>
        <taxon>Magnoliopsida</taxon>
        <taxon>eudicotyledons</taxon>
        <taxon>Gunneridae</taxon>
        <taxon>Pentapetalae</taxon>
        <taxon>rosids</taxon>
        <taxon>fabids</taxon>
        <taxon>Rosales</taxon>
        <taxon>Cannabaceae</taxon>
        <taxon>Parasponia</taxon>
    </lineage>
</organism>